<dbReference type="Gene3D" id="3.90.640.10">
    <property type="entry name" value="Actin, Chain A, domain 4"/>
    <property type="match status" value="1"/>
</dbReference>
<keyword evidence="4" id="KW-1185">Reference proteome</keyword>
<dbReference type="GO" id="GO:0005524">
    <property type="term" value="F:ATP binding"/>
    <property type="evidence" value="ECO:0007669"/>
    <property type="project" value="UniProtKB-KW"/>
</dbReference>
<evidence type="ECO:0000256" key="2">
    <source>
        <dbReference type="ARBA" id="ARBA00022840"/>
    </source>
</evidence>
<evidence type="ECO:0000313" key="4">
    <source>
        <dbReference type="Proteomes" id="UP000013827"/>
    </source>
</evidence>
<dbReference type="Proteomes" id="UP000013827">
    <property type="component" value="Unassembled WGS sequence"/>
</dbReference>
<dbReference type="AlphaFoldDB" id="A0A0D3J409"/>
<dbReference type="KEGG" id="ehx:EMIHUDRAFT_61734"/>
<dbReference type="GO" id="GO:0140662">
    <property type="term" value="F:ATP-dependent protein folding chaperone"/>
    <property type="evidence" value="ECO:0007669"/>
    <property type="project" value="InterPro"/>
</dbReference>
<reference evidence="3" key="2">
    <citation type="submission" date="2024-10" db="UniProtKB">
        <authorList>
            <consortium name="EnsemblProtists"/>
        </authorList>
    </citation>
    <scope>IDENTIFICATION</scope>
</reference>
<dbReference type="RefSeq" id="XP_005769354.1">
    <property type="nucleotide sequence ID" value="XM_005769297.1"/>
</dbReference>
<keyword evidence="1" id="KW-0547">Nucleotide-binding</keyword>
<dbReference type="GO" id="GO:0005634">
    <property type="term" value="C:nucleus"/>
    <property type="evidence" value="ECO:0007669"/>
    <property type="project" value="TreeGrafter"/>
</dbReference>
<keyword evidence="2" id="KW-0067">ATP-binding</keyword>
<dbReference type="STRING" id="2903.R1EBG5"/>
<dbReference type="InterPro" id="IPR013126">
    <property type="entry name" value="Hsp_70_fam"/>
</dbReference>
<proteinExistence type="predicted"/>
<dbReference type="eggNOG" id="KOG0103">
    <property type="taxonomic scope" value="Eukaryota"/>
</dbReference>
<dbReference type="EnsemblProtists" id="EOD18244">
    <property type="protein sequence ID" value="EOD18244"/>
    <property type="gene ID" value="EMIHUDRAFT_61734"/>
</dbReference>
<dbReference type="InterPro" id="IPR043129">
    <property type="entry name" value="ATPase_NBD"/>
</dbReference>
<dbReference type="HOGENOM" id="CLU_2365988_0_0_1"/>
<organism evidence="3 4">
    <name type="scientific">Emiliania huxleyi (strain CCMP1516)</name>
    <dbReference type="NCBI Taxonomy" id="280463"/>
    <lineage>
        <taxon>Eukaryota</taxon>
        <taxon>Haptista</taxon>
        <taxon>Haptophyta</taxon>
        <taxon>Prymnesiophyceae</taxon>
        <taxon>Isochrysidales</taxon>
        <taxon>Noelaerhabdaceae</taxon>
        <taxon>Emiliania</taxon>
    </lineage>
</organism>
<protein>
    <submittedName>
        <fullName evidence="3">Uncharacterized protein</fullName>
    </submittedName>
</protein>
<sequence length="96" mass="10239">MDDALFDHFGAKVGASHGTPIKPASRAGWRLLDGCERLRKLLSTLPEAAVSVENLVDGCDVPLKLARDDFVALLAPLLAKLGAMTRRALSTAGLER</sequence>
<dbReference type="GeneID" id="17263074"/>
<dbReference type="SUPFAM" id="SSF53067">
    <property type="entry name" value="Actin-like ATPase domain"/>
    <property type="match status" value="1"/>
</dbReference>
<dbReference type="PaxDb" id="2903-EOD16925"/>
<dbReference type="GO" id="GO:0005829">
    <property type="term" value="C:cytosol"/>
    <property type="evidence" value="ECO:0007669"/>
    <property type="project" value="TreeGrafter"/>
</dbReference>
<dbReference type="Gene3D" id="3.30.420.40">
    <property type="match status" value="1"/>
</dbReference>
<dbReference type="GeneID" id="19046245"/>
<dbReference type="KEGG" id="ehx:EMIHUDRAFT_75917"/>
<evidence type="ECO:0000313" key="3">
    <source>
        <dbReference type="EnsemblProtists" id="EOD18244"/>
    </source>
</evidence>
<accession>A0A0D3J409</accession>
<evidence type="ECO:0000256" key="1">
    <source>
        <dbReference type="ARBA" id="ARBA00022741"/>
    </source>
</evidence>
<dbReference type="Pfam" id="PF00012">
    <property type="entry name" value="HSP70"/>
    <property type="match status" value="1"/>
</dbReference>
<dbReference type="PANTHER" id="PTHR45639:SF28">
    <property type="entry name" value="HEAT SHOCK PROTEIN-LIKE PROTEIN"/>
    <property type="match status" value="1"/>
</dbReference>
<name>A0A0D3J409_EMIH1</name>
<dbReference type="EnsemblProtists" id="EOD16925">
    <property type="protein sequence ID" value="EOD16925"/>
    <property type="gene ID" value="EMIHUDRAFT_75917"/>
</dbReference>
<dbReference type="PANTHER" id="PTHR45639">
    <property type="entry name" value="HSC70CB, ISOFORM G-RELATED"/>
    <property type="match status" value="1"/>
</dbReference>
<dbReference type="RefSeq" id="XP_005770673.1">
    <property type="nucleotide sequence ID" value="XM_005770616.1"/>
</dbReference>
<reference evidence="4" key="1">
    <citation type="journal article" date="2013" name="Nature">
        <title>Pan genome of the phytoplankton Emiliania underpins its global distribution.</title>
        <authorList>
            <person name="Read B.A."/>
            <person name="Kegel J."/>
            <person name="Klute M.J."/>
            <person name="Kuo A."/>
            <person name="Lefebvre S.C."/>
            <person name="Maumus F."/>
            <person name="Mayer C."/>
            <person name="Miller J."/>
            <person name="Monier A."/>
            <person name="Salamov A."/>
            <person name="Young J."/>
            <person name="Aguilar M."/>
            <person name="Claverie J.M."/>
            <person name="Frickenhaus S."/>
            <person name="Gonzalez K."/>
            <person name="Herman E.K."/>
            <person name="Lin Y.C."/>
            <person name="Napier J."/>
            <person name="Ogata H."/>
            <person name="Sarno A.F."/>
            <person name="Shmutz J."/>
            <person name="Schroeder D."/>
            <person name="de Vargas C."/>
            <person name="Verret F."/>
            <person name="von Dassow P."/>
            <person name="Valentin K."/>
            <person name="Van de Peer Y."/>
            <person name="Wheeler G."/>
            <person name="Dacks J.B."/>
            <person name="Delwiche C.F."/>
            <person name="Dyhrman S.T."/>
            <person name="Glockner G."/>
            <person name="John U."/>
            <person name="Richards T."/>
            <person name="Worden A.Z."/>
            <person name="Zhang X."/>
            <person name="Grigoriev I.V."/>
            <person name="Allen A.E."/>
            <person name="Bidle K."/>
            <person name="Borodovsky M."/>
            <person name="Bowler C."/>
            <person name="Brownlee C."/>
            <person name="Cock J.M."/>
            <person name="Elias M."/>
            <person name="Gladyshev V.N."/>
            <person name="Groth M."/>
            <person name="Guda C."/>
            <person name="Hadaegh A."/>
            <person name="Iglesias-Rodriguez M.D."/>
            <person name="Jenkins J."/>
            <person name="Jones B.M."/>
            <person name="Lawson T."/>
            <person name="Leese F."/>
            <person name="Lindquist E."/>
            <person name="Lobanov A."/>
            <person name="Lomsadze A."/>
            <person name="Malik S.B."/>
            <person name="Marsh M.E."/>
            <person name="Mackinder L."/>
            <person name="Mock T."/>
            <person name="Mueller-Roeber B."/>
            <person name="Pagarete A."/>
            <person name="Parker M."/>
            <person name="Probert I."/>
            <person name="Quesneville H."/>
            <person name="Raines C."/>
            <person name="Rensing S.A."/>
            <person name="Riano-Pachon D.M."/>
            <person name="Richier S."/>
            <person name="Rokitta S."/>
            <person name="Shiraiwa Y."/>
            <person name="Soanes D.M."/>
            <person name="van der Giezen M."/>
            <person name="Wahlund T.M."/>
            <person name="Williams B."/>
            <person name="Wilson W."/>
            <person name="Wolfe G."/>
            <person name="Wurch L.L."/>
        </authorList>
    </citation>
    <scope>NUCLEOTIDE SEQUENCE</scope>
</reference>